<feature type="transmembrane region" description="Helical" evidence="8">
    <location>
        <begin position="130"/>
        <end position="156"/>
    </location>
</feature>
<evidence type="ECO:0000256" key="5">
    <source>
        <dbReference type="ARBA" id="ARBA00022692"/>
    </source>
</evidence>
<dbReference type="Proteomes" id="UP001204142">
    <property type="component" value="Unassembled WGS sequence"/>
</dbReference>
<evidence type="ECO:0000256" key="2">
    <source>
        <dbReference type="ARBA" id="ARBA00006236"/>
    </source>
</evidence>
<dbReference type="CDD" id="cd17320">
    <property type="entry name" value="MFS_MdfA_MDR_like"/>
    <property type="match status" value="1"/>
</dbReference>
<feature type="transmembrane region" description="Helical" evidence="8">
    <location>
        <begin position="369"/>
        <end position="386"/>
    </location>
</feature>
<comment type="caution">
    <text evidence="10">The sequence shown here is derived from an EMBL/GenBank/DDBJ whole genome shotgun (WGS) entry which is preliminary data.</text>
</comment>
<dbReference type="Gene3D" id="1.20.1720.10">
    <property type="entry name" value="Multidrug resistance protein D"/>
    <property type="match status" value="1"/>
</dbReference>
<keyword evidence="5 8" id="KW-0812">Transmembrane</keyword>
<organism evidence="10 11">
    <name type="scientific">Limnobacter humi</name>
    <dbReference type="NCBI Taxonomy" id="1778671"/>
    <lineage>
        <taxon>Bacteria</taxon>
        <taxon>Pseudomonadati</taxon>
        <taxon>Pseudomonadota</taxon>
        <taxon>Betaproteobacteria</taxon>
        <taxon>Burkholderiales</taxon>
        <taxon>Burkholderiaceae</taxon>
        <taxon>Limnobacter</taxon>
    </lineage>
</organism>
<feature type="domain" description="Major facilitator superfamily (MFS) profile" evidence="9">
    <location>
        <begin position="6"/>
        <end position="390"/>
    </location>
</feature>
<dbReference type="NCBIfam" id="TIGR00710">
    <property type="entry name" value="efflux_Bcr_CflA"/>
    <property type="match status" value="1"/>
</dbReference>
<evidence type="ECO:0000256" key="8">
    <source>
        <dbReference type="RuleBase" id="RU365088"/>
    </source>
</evidence>
<evidence type="ECO:0000313" key="10">
    <source>
        <dbReference type="EMBL" id="MCQ8896910.1"/>
    </source>
</evidence>
<comment type="caution">
    <text evidence="8">Lacks conserved residue(s) required for the propagation of feature annotation.</text>
</comment>
<dbReference type="Pfam" id="PF07690">
    <property type="entry name" value="MFS_1"/>
    <property type="match status" value="1"/>
</dbReference>
<evidence type="ECO:0000259" key="9">
    <source>
        <dbReference type="PROSITE" id="PS50850"/>
    </source>
</evidence>
<evidence type="ECO:0000256" key="7">
    <source>
        <dbReference type="ARBA" id="ARBA00023136"/>
    </source>
</evidence>
<evidence type="ECO:0000256" key="1">
    <source>
        <dbReference type="ARBA" id="ARBA00004651"/>
    </source>
</evidence>
<feature type="transmembrane region" description="Helical" evidence="8">
    <location>
        <begin position="243"/>
        <end position="263"/>
    </location>
</feature>
<keyword evidence="11" id="KW-1185">Reference proteome</keyword>
<dbReference type="SUPFAM" id="SSF103473">
    <property type="entry name" value="MFS general substrate transporter"/>
    <property type="match status" value="1"/>
</dbReference>
<feature type="transmembrane region" description="Helical" evidence="8">
    <location>
        <begin position="44"/>
        <end position="60"/>
    </location>
</feature>
<dbReference type="EMBL" id="JANIGO010000003">
    <property type="protein sequence ID" value="MCQ8896910.1"/>
    <property type="molecule type" value="Genomic_DNA"/>
</dbReference>
<dbReference type="InterPro" id="IPR011701">
    <property type="entry name" value="MFS"/>
</dbReference>
<feature type="transmembrane region" description="Helical" evidence="8">
    <location>
        <begin position="301"/>
        <end position="321"/>
    </location>
</feature>
<dbReference type="InterPro" id="IPR036259">
    <property type="entry name" value="MFS_trans_sf"/>
</dbReference>
<feature type="transmembrane region" description="Helical" evidence="8">
    <location>
        <begin position="342"/>
        <end position="363"/>
    </location>
</feature>
<dbReference type="RefSeq" id="WP_256764700.1">
    <property type="nucleotide sequence ID" value="NZ_JANIGO010000003.1"/>
</dbReference>
<gene>
    <name evidence="10" type="ORF">NQT62_10755</name>
</gene>
<feature type="transmembrane region" description="Helical" evidence="8">
    <location>
        <begin position="72"/>
        <end position="91"/>
    </location>
</feature>
<feature type="transmembrane region" description="Helical" evidence="8">
    <location>
        <begin position="162"/>
        <end position="180"/>
    </location>
</feature>
<feature type="transmembrane region" description="Helical" evidence="8">
    <location>
        <begin position="275"/>
        <end position="295"/>
    </location>
</feature>
<dbReference type="InterPro" id="IPR004812">
    <property type="entry name" value="Efflux_drug-R_Bcr/CmlA"/>
</dbReference>
<feature type="transmembrane region" description="Helical" evidence="8">
    <location>
        <begin position="97"/>
        <end position="118"/>
    </location>
</feature>
<evidence type="ECO:0000256" key="6">
    <source>
        <dbReference type="ARBA" id="ARBA00022989"/>
    </source>
</evidence>
<evidence type="ECO:0000313" key="11">
    <source>
        <dbReference type="Proteomes" id="UP001204142"/>
    </source>
</evidence>
<comment type="subcellular location">
    <subcellularLocation>
        <location evidence="8">Cell inner membrane</location>
        <topology evidence="8">Multi-pass membrane protein</topology>
    </subcellularLocation>
    <subcellularLocation>
        <location evidence="1">Cell membrane</location>
        <topology evidence="1">Multi-pass membrane protein</topology>
    </subcellularLocation>
</comment>
<dbReference type="PANTHER" id="PTHR23502:SF132">
    <property type="entry name" value="POLYAMINE TRANSPORTER 2-RELATED"/>
    <property type="match status" value="1"/>
</dbReference>
<name>A0ABT1WHA4_9BURK</name>
<evidence type="ECO:0000256" key="4">
    <source>
        <dbReference type="ARBA" id="ARBA00022475"/>
    </source>
</evidence>
<keyword evidence="7 8" id="KW-0472">Membrane</keyword>
<comment type="similarity">
    <text evidence="2 8">Belongs to the major facilitator superfamily. Bcr/CmlA family.</text>
</comment>
<dbReference type="PANTHER" id="PTHR23502">
    <property type="entry name" value="MAJOR FACILITATOR SUPERFAMILY"/>
    <property type="match status" value="1"/>
</dbReference>
<keyword evidence="4" id="KW-1003">Cell membrane</keyword>
<reference evidence="10 11" key="1">
    <citation type="submission" date="2022-07" db="EMBL/GenBank/DDBJ databases">
        <authorList>
            <person name="Xamxidin M."/>
            <person name="Wu M."/>
        </authorList>
    </citation>
    <scope>NUCLEOTIDE SEQUENCE [LARGE SCALE GENOMIC DNA]</scope>
    <source>
        <strain evidence="10 11">NBRC 111650</strain>
    </source>
</reference>
<dbReference type="InterPro" id="IPR020846">
    <property type="entry name" value="MFS_dom"/>
</dbReference>
<feature type="transmembrane region" description="Helical" evidence="8">
    <location>
        <begin position="212"/>
        <end position="237"/>
    </location>
</feature>
<evidence type="ECO:0000256" key="3">
    <source>
        <dbReference type="ARBA" id="ARBA00022448"/>
    </source>
</evidence>
<keyword evidence="8" id="KW-0997">Cell inner membrane</keyword>
<keyword evidence="3 8" id="KW-0813">Transport</keyword>
<dbReference type="PROSITE" id="PS50850">
    <property type="entry name" value="MFS"/>
    <property type="match status" value="1"/>
</dbReference>
<accession>A0ABT1WHA4</accession>
<proteinExistence type="inferred from homology"/>
<protein>
    <recommendedName>
        <fullName evidence="8">Bcr/CflA family efflux transporter</fullName>
    </recommendedName>
</protein>
<keyword evidence="6 8" id="KW-1133">Transmembrane helix</keyword>
<sequence length="401" mass="42527">MIQRRVFFLLAALAAFAPLAIDLYLPSLAHIADSLRTTPARAQQTVSVFLAGFAVGMLLYGPLSDRLGRRRIILIGTVVFVFASVACALATSIEQLLMFRIIQAFGGGAAAVVSRAIIRDLFDEREAARVMAMVGMVTSFAPMIAPMAGAFILQLGSWRYEFVALALFGLTCIIGSHRLLPETLQQGHAQASMGAAFRGYGTVLAQPAARRLIVAGGAHFAAMFAYITGTPYVYIQWFGLSETLYATLFGSNIISLVAFGYLSSRWVGRLGPAKLALWGSRWALAGGLLVALAALPGQTDQWNLAGMALGFLMAVGSIGWVSPNTMAQLLAAHPKNAGAASALYGCAQFGLGGLASVGVSWLHDGTARPMAAFVMVFLLLAAWASWSQNRPAAHPPECLPD</sequence>